<name>A0A5N6UG14_ASPTM</name>
<organism evidence="9 10">
    <name type="scientific">Aspergillus tamarii</name>
    <dbReference type="NCBI Taxonomy" id="41984"/>
    <lineage>
        <taxon>Eukaryota</taxon>
        <taxon>Fungi</taxon>
        <taxon>Dikarya</taxon>
        <taxon>Ascomycota</taxon>
        <taxon>Pezizomycotina</taxon>
        <taxon>Eurotiomycetes</taxon>
        <taxon>Eurotiomycetidae</taxon>
        <taxon>Eurotiales</taxon>
        <taxon>Aspergillaceae</taxon>
        <taxon>Aspergillus</taxon>
        <taxon>Aspergillus subgen. Circumdati</taxon>
    </lineage>
</organism>
<evidence type="ECO:0000259" key="8">
    <source>
        <dbReference type="PROSITE" id="PS50048"/>
    </source>
</evidence>
<dbReference type="CDD" id="cd12148">
    <property type="entry name" value="fungal_TF_MHR"/>
    <property type="match status" value="1"/>
</dbReference>
<dbReference type="Proteomes" id="UP000326950">
    <property type="component" value="Unassembled WGS sequence"/>
</dbReference>
<dbReference type="Pfam" id="PF04082">
    <property type="entry name" value="Fungal_trans"/>
    <property type="match status" value="1"/>
</dbReference>
<evidence type="ECO:0000256" key="3">
    <source>
        <dbReference type="ARBA" id="ARBA00023015"/>
    </source>
</evidence>
<dbReference type="OrthoDB" id="426882at2759"/>
<dbReference type="PROSITE" id="PS00463">
    <property type="entry name" value="ZN2_CY6_FUNGAL_1"/>
    <property type="match status" value="1"/>
</dbReference>
<dbReference type="InterPro" id="IPR036864">
    <property type="entry name" value="Zn2-C6_fun-type_DNA-bd_sf"/>
</dbReference>
<gene>
    <name evidence="9" type="ORF">BDV40DRAFT_308595</name>
</gene>
<evidence type="ECO:0000256" key="2">
    <source>
        <dbReference type="ARBA" id="ARBA00022723"/>
    </source>
</evidence>
<protein>
    <recommendedName>
        <fullName evidence="8">Zn(2)-C6 fungal-type domain-containing protein</fullName>
    </recommendedName>
</protein>
<dbReference type="InterPro" id="IPR001138">
    <property type="entry name" value="Zn2Cys6_DnaBD"/>
</dbReference>
<feature type="compositionally biased region" description="Low complexity" evidence="7">
    <location>
        <begin position="83"/>
        <end position="94"/>
    </location>
</feature>
<reference evidence="9 10" key="1">
    <citation type="submission" date="2019-04" db="EMBL/GenBank/DDBJ databases">
        <title>Friends and foes A comparative genomics study of 23 Aspergillus species from section Flavi.</title>
        <authorList>
            <consortium name="DOE Joint Genome Institute"/>
            <person name="Kjaerbolling I."/>
            <person name="Vesth T."/>
            <person name="Frisvad J.C."/>
            <person name="Nybo J.L."/>
            <person name="Theobald S."/>
            <person name="Kildgaard S."/>
            <person name="Isbrandt T."/>
            <person name="Kuo A."/>
            <person name="Sato A."/>
            <person name="Lyhne E.K."/>
            <person name="Kogle M.E."/>
            <person name="Wiebenga A."/>
            <person name="Kun R.S."/>
            <person name="Lubbers R.J."/>
            <person name="Makela M.R."/>
            <person name="Barry K."/>
            <person name="Chovatia M."/>
            <person name="Clum A."/>
            <person name="Daum C."/>
            <person name="Haridas S."/>
            <person name="He G."/>
            <person name="LaButti K."/>
            <person name="Lipzen A."/>
            <person name="Mondo S."/>
            <person name="Riley R."/>
            <person name="Salamov A."/>
            <person name="Simmons B.A."/>
            <person name="Magnuson J.K."/>
            <person name="Henrissat B."/>
            <person name="Mortensen U.H."/>
            <person name="Larsen T.O."/>
            <person name="Devries R.P."/>
            <person name="Grigoriev I.V."/>
            <person name="Machida M."/>
            <person name="Baker S.E."/>
            <person name="Andersen M.R."/>
        </authorList>
    </citation>
    <scope>NUCLEOTIDE SEQUENCE [LARGE SCALE GENOMIC DNA]</scope>
    <source>
        <strain evidence="9 10">CBS 117626</strain>
    </source>
</reference>
<evidence type="ECO:0000313" key="10">
    <source>
        <dbReference type="Proteomes" id="UP000326950"/>
    </source>
</evidence>
<evidence type="ECO:0000256" key="1">
    <source>
        <dbReference type="ARBA" id="ARBA00004123"/>
    </source>
</evidence>
<keyword evidence="10" id="KW-1185">Reference proteome</keyword>
<accession>A0A5N6UG14</accession>
<sequence length="687" mass="78774">MRRGPNRERLRARQACRNCRKKKTRCPSERPACSSCLRLKKQCIYDKPQPPDRLADLEKKVDLLMGDREQRCASSYPDEELGSVSSSDSPKASSTLQTNTNTEALRDHRSLNNLNQPTQQSMHPQPNFHLPKLDITESTISHGLDLYFERFHRQPIWCFDRQDLGNIADLPSELVYSILQLTMRFSKESILPNYGKYARWSVMLRVANETTKLETIESICLLACSAFIDGDIHNGQFYLGLGFQLCRSTMLDSPTRLNEDSASERRKRLIWSIQALEQFYSEQHGLLRTVPDIWRPYYLSDARDTEFPRDTTSATESEIGIWSLSIHFGWVWSRVRVYISDCSRNKLMEPWRTDSNYSKVLADLTDIENKAPLSHRYNIVKFYERQPDEVERNRDYWMPWLKMQFIWHSILTVMNHPFLYITASQCHPNLAIPNTFWRKSSELVLLHATWIVRTIDMIYEKQIKIYDPFLAHAAAIAATVHLYFSCATDTRLRQKSRTDLAKCQKFLENFSVFSPACKELALSLGRLARIALDNGGWERTPSRIQLSVPLMWAVLQFSTSDSESASSLSSPSVASLIPSDAKEVEPDSILEISTTDTPPTVIVDPTLGHDARLPTYKANSTSPALSNDSAMRHNPFSPTPNFLFNTSWTWADLAETPRLGDNDGFPPESSLRNTSEGFSTWWNLGNL</sequence>
<keyword evidence="3" id="KW-0805">Transcription regulation</keyword>
<dbReference type="GO" id="GO:0009893">
    <property type="term" value="P:positive regulation of metabolic process"/>
    <property type="evidence" value="ECO:0007669"/>
    <property type="project" value="UniProtKB-ARBA"/>
</dbReference>
<feature type="domain" description="Zn(2)-C6 fungal-type" evidence="8">
    <location>
        <begin position="15"/>
        <end position="45"/>
    </location>
</feature>
<dbReference type="Pfam" id="PF00172">
    <property type="entry name" value="Zn_clus"/>
    <property type="match status" value="1"/>
</dbReference>
<dbReference type="SMART" id="SM00066">
    <property type="entry name" value="GAL4"/>
    <property type="match status" value="1"/>
</dbReference>
<evidence type="ECO:0000256" key="4">
    <source>
        <dbReference type="ARBA" id="ARBA00023125"/>
    </source>
</evidence>
<evidence type="ECO:0000256" key="6">
    <source>
        <dbReference type="ARBA" id="ARBA00023242"/>
    </source>
</evidence>
<keyword evidence="5" id="KW-0804">Transcription</keyword>
<dbReference type="PANTHER" id="PTHR47338">
    <property type="entry name" value="ZN(II)2CYS6 TRANSCRIPTION FACTOR (EUROFUNG)-RELATED"/>
    <property type="match status" value="1"/>
</dbReference>
<proteinExistence type="predicted"/>
<dbReference type="GO" id="GO:0000981">
    <property type="term" value="F:DNA-binding transcription factor activity, RNA polymerase II-specific"/>
    <property type="evidence" value="ECO:0007669"/>
    <property type="project" value="InterPro"/>
</dbReference>
<dbReference type="PROSITE" id="PS50048">
    <property type="entry name" value="ZN2_CY6_FUNGAL_2"/>
    <property type="match status" value="1"/>
</dbReference>
<dbReference type="AlphaFoldDB" id="A0A5N6UG14"/>
<dbReference type="GO" id="GO:0006351">
    <property type="term" value="P:DNA-templated transcription"/>
    <property type="evidence" value="ECO:0007669"/>
    <property type="project" value="InterPro"/>
</dbReference>
<dbReference type="Gene3D" id="4.10.240.10">
    <property type="entry name" value="Zn(2)-C6 fungal-type DNA-binding domain"/>
    <property type="match status" value="1"/>
</dbReference>
<dbReference type="GO" id="GO:0008270">
    <property type="term" value="F:zinc ion binding"/>
    <property type="evidence" value="ECO:0007669"/>
    <property type="project" value="InterPro"/>
</dbReference>
<evidence type="ECO:0000256" key="5">
    <source>
        <dbReference type="ARBA" id="ARBA00023163"/>
    </source>
</evidence>
<evidence type="ECO:0000256" key="7">
    <source>
        <dbReference type="SAM" id="MobiDB-lite"/>
    </source>
</evidence>
<dbReference type="GO" id="GO:0003677">
    <property type="term" value="F:DNA binding"/>
    <property type="evidence" value="ECO:0007669"/>
    <property type="project" value="UniProtKB-KW"/>
</dbReference>
<dbReference type="EMBL" id="ML738720">
    <property type="protein sequence ID" value="KAE8157555.1"/>
    <property type="molecule type" value="Genomic_DNA"/>
</dbReference>
<feature type="region of interest" description="Disordered" evidence="7">
    <location>
        <begin position="74"/>
        <end position="105"/>
    </location>
</feature>
<dbReference type="InterPro" id="IPR007219">
    <property type="entry name" value="XnlR_reg_dom"/>
</dbReference>
<evidence type="ECO:0000313" key="9">
    <source>
        <dbReference type="EMBL" id="KAE8157555.1"/>
    </source>
</evidence>
<dbReference type="InterPro" id="IPR050815">
    <property type="entry name" value="TF_fung"/>
</dbReference>
<dbReference type="CDD" id="cd00067">
    <property type="entry name" value="GAL4"/>
    <property type="match status" value="1"/>
</dbReference>
<keyword evidence="2" id="KW-0479">Metal-binding</keyword>
<dbReference type="SUPFAM" id="SSF57701">
    <property type="entry name" value="Zn2/Cys6 DNA-binding domain"/>
    <property type="match status" value="1"/>
</dbReference>
<keyword evidence="6" id="KW-0539">Nucleus</keyword>
<comment type="subcellular location">
    <subcellularLocation>
        <location evidence="1">Nucleus</location>
    </subcellularLocation>
</comment>
<dbReference type="PANTHER" id="PTHR47338:SF6">
    <property type="entry name" value="ZN(II)2CYS6 TRANSCRIPTION FACTOR (EUROFUNG)"/>
    <property type="match status" value="1"/>
</dbReference>
<dbReference type="GO" id="GO:0005634">
    <property type="term" value="C:nucleus"/>
    <property type="evidence" value="ECO:0007669"/>
    <property type="project" value="UniProtKB-SubCell"/>
</dbReference>
<keyword evidence="4" id="KW-0238">DNA-binding</keyword>